<keyword evidence="1" id="KW-0808">Transferase</keyword>
<dbReference type="InterPro" id="IPR016181">
    <property type="entry name" value="Acyl_CoA_acyltransferase"/>
</dbReference>
<evidence type="ECO:0000256" key="2">
    <source>
        <dbReference type="ARBA" id="ARBA00023315"/>
    </source>
</evidence>
<organism evidence="4 5">
    <name type="scientific">Saccharibacillus kuerlensis</name>
    <dbReference type="NCBI Taxonomy" id="459527"/>
    <lineage>
        <taxon>Bacteria</taxon>
        <taxon>Bacillati</taxon>
        <taxon>Bacillota</taxon>
        <taxon>Bacilli</taxon>
        <taxon>Bacillales</taxon>
        <taxon>Paenibacillaceae</taxon>
        <taxon>Saccharibacillus</taxon>
    </lineage>
</organism>
<dbReference type="EMBL" id="BMLN01000001">
    <property type="protein sequence ID" value="GGN90793.1"/>
    <property type="molecule type" value="Genomic_DNA"/>
</dbReference>
<evidence type="ECO:0000259" key="3">
    <source>
        <dbReference type="PROSITE" id="PS51186"/>
    </source>
</evidence>
<reference evidence="5" key="1">
    <citation type="journal article" date="2019" name="Int. J. Syst. Evol. Microbiol.">
        <title>The Global Catalogue of Microorganisms (GCM) 10K type strain sequencing project: providing services to taxonomists for standard genome sequencing and annotation.</title>
        <authorList>
            <consortium name="The Broad Institute Genomics Platform"/>
            <consortium name="The Broad Institute Genome Sequencing Center for Infectious Disease"/>
            <person name="Wu L."/>
            <person name="Ma J."/>
        </authorList>
    </citation>
    <scope>NUCLEOTIDE SEQUENCE [LARGE SCALE GENOMIC DNA]</scope>
    <source>
        <strain evidence="5">CGMCC 1.6964</strain>
    </source>
</reference>
<dbReference type="InterPro" id="IPR050832">
    <property type="entry name" value="Bact_Acetyltransf"/>
</dbReference>
<evidence type="ECO:0000313" key="4">
    <source>
        <dbReference type="EMBL" id="GGN90793.1"/>
    </source>
</evidence>
<gene>
    <name evidence="4" type="primary">yobR</name>
    <name evidence="4" type="ORF">GCM10010969_01640</name>
</gene>
<name>A0ABQ2KRT3_9BACL</name>
<comment type="caution">
    <text evidence="4">The sequence shown here is derived from an EMBL/GenBank/DDBJ whole genome shotgun (WGS) entry which is preliminary data.</text>
</comment>
<dbReference type="RefSeq" id="WP_018975099.1">
    <property type="nucleotide sequence ID" value="NZ_BMLN01000001.1"/>
</dbReference>
<dbReference type="Gene3D" id="3.40.630.30">
    <property type="match status" value="1"/>
</dbReference>
<evidence type="ECO:0000313" key="5">
    <source>
        <dbReference type="Proteomes" id="UP000606653"/>
    </source>
</evidence>
<dbReference type="PROSITE" id="PS51186">
    <property type="entry name" value="GNAT"/>
    <property type="match status" value="1"/>
</dbReference>
<sequence length="271" mass="30132">MTKVEQNGPHLEQAQSLERLAIEAWPPRVRQPLGGWLMRASNGISKRANSIWTGAPYPDVEGGWLSHAEDFAERHGIAPCFYVSDTSPEDLDAVLEKARYTFRDACFLMNGSAALIRKLSSGRLIEGEQPETAWQQQVEVGTRSANPDWLEDFLELEGFPLEKGPGYAAIFNAAGPEKTFVRLRIAGETAAIGASVLQDGCAYVSSIAVASKFRRRGLAFRLMAELSGWAVEHGARDMYLQVLQDNLPAVRLYEALEFKILAQHHYRILND</sequence>
<dbReference type="SUPFAM" id="SSF55729">
    <property type="entry name" value="Acyl-CoA N-acyltransferases (Nat)"/>
    <property type="match status" value="1"/>
</dbReference>
<keyword evidence="2" id="KW-0012">Acyltransferase</keyword>
<proteinExistence type="predicted"/>
<dbReference type="Proteomes" id="UP000606653">
    <property type="component" value="Unassembled WGS sequence"/>
</dbReference>
<keyword evidence="5" id="KW-1185">Reference proteome</keyword>
<accession>A0ABQ2KRT3</accession>
<evidence type="ECO:0000256" key="1">
    <source>
        <dbReference type="ARBA" id="ARBA00022679"/>
    </source>
</evidence>
<protein>
    <submittedName>
        <fullName evidence="4">N-acetyltransferase YobR</fullName>
    </submittedName>
</protein>
<dbReference type="CDD" id="cd04301">
    <property type="entry name" value="NAT_SF"/>
    <property type="match status" value="1"/>
</dbReference>
<dbReference type="Pfam" id="PF00583">
    <property type="entry name" value="Acetyltransf_1"/>
    <property type="match status" value="1"/>
</dbReference>
<feature type="domain" description="N-acetyltransferase" evidence="3">
    <location>
        <begin position="140"/>
        <end position="271"/>
    </location>
</feature>
<dbReference type="PANTHER" id="PTHR43877">
    <property type="entry name" value="AMINOALKYLPHOSPHONATE N-ACETYLTRANSFERASE-RELATED-RELATED"/>
    <property type="match status" value="1"/>
</dbReference>
<dbReference type="InterPro" id="IPR000182">
    <property type="entry name" value="GNAT_dom"/>
</dbReference>